<name>A0A1Z5JGB3_FISSO</name>
<sequence length="279" mass="30501">MGNSQPTNRTGRQATAQKLENAKKLGILSLTEHKLNDIPPAVFDLAAHLKTLDVSNNSLTRLDPKVAQLTKLKTLILDGNQLCATTLQPISELSQLQKLNVSRNDLGHLPRLNKTQPPKLAEPASALPRDLPTTLRELSIAQNRIFDIPPSVFALERLEKMDLSNNQLKGCLNASIGSLKNLTELILDGNALTSLPESIGSLSKLKVLSLKDNALRGKGNPQALPAVLFTQTPVIDLNLHGNPMTNTELNEFEGFDQFLERRQKVKSKTMVNLSVCGLS</sequence>
<dbReference type="InterPro" id="IPR003591">
    <property type="entry name" value="Leu-rich_rpt_typical-subtyp"/>
</dbReference>
<dbReference type="PANTHER" id="PTHR48051:SF1">
    <property type="entry name" value="RAS SUPPRESSOR PROTEIN 1"/>
    <property type="match status" value="1"/>
</dbReference>
<protein>
    <recommendedName>
        <fullName evidence="6">Leucine-rich repeat-containing protein 57</fullName>
    </recommendedName>
</protein>
<gene>
    <name evidence="4" type="ORF">FisN_2Hh521</name>
</gene>
<evidence type="ECO:0000313" key="5">
    <source>
        <dbReference type="Proteomes" id="UP000198406"/>
    </source>
</evidence>
<dbReference type="SMART" id="SM00364">
    <property type="entry name" value="LRR_BAC"/>
    <property type="match status" value="4"/>
</dbReference>
<keyword evidence="1" id="KW-0433">Leucine-rich repeat</keyword>
<dbReference type="SMART" id="SM00369">
    <property type="entry name" value="LRR_TYP"/>
    <property type="match status" value="5"/>
</dbReference>
<dbReference type="InParanoid" id="A0A1Z5JGB3"/>
<comment type="caution">
    <text evidence="4">The sequence shown here is derived from an EMBL/GenBank/DDBJ whole genome shotgun (WGS) entry which is preliminary data.</text>
</comment>
<dbReference type="GO" id="GO:0005737">
    <property type="term" value="C:cytoplasm"/>
    <property type="evidence" value="ECO:0007669"/>
    <property type="project" value="TreeGrafter"/>
</dbReference>
<feature type="region of interest" description="Disordered" evidence="3">
    <location>
        <begin position="107"/>
        <end position="126"/>
    </location>
</feature>
<evidence type="ECO:0008006" key="6">
    <source>
        <dbReference type="Google" id="ProtNLM"/>
    </source>
</evidence>
<dbReference type="AlphaFoldDB" id="A0A1Z5JGB3"/>
<dbReference type="OrthoDB" id="1728874at2759"/>
<evidence type="ECO:0000256" key="2">
    <source>
        <dbReference type="ARBA" id="ARBA00022737"/>
    </source>
</evidence>
<dbReference type="Proteomes" id="UP000198406">
    <property type="component" value="Unassembled WGS sequence"/>
</dbReference>
<keyword evidence="2" id="KW-0677">Repeat</keyword>
<proteinExistence type="predicted"/>
<dbReference type="InterPro" id="IPR050216">
    <property type="entry name" value="LRR_domain-containing"/>
</dbReference>
<dbReference type="PANTHER" id="PTHR48051">
    <property type="match status" value="1"/>
</dbReference>
<evidence type="ECO:0000313" key="4">
    <source>
        <dbReference type="EMBL" id="GAX13040.1"/>
    </source>
</evidence>
<reference evidence="4 5" key="1">
    <citation type="journal article" date="2015" name="Plant Cell">
        <title>Oil accumulation by the oleaginous diatom Fistulifera solaris as revealed by the genome and transcriptome.</title>
        <authorList>
            <person name="Tanaka T."/>
            <person name="Maeda Y."/>
            <person name="Veluchamy A."/>
            <person name="Tanaka M."/>
            <person name="Abida H."/>
            <person name="Marechal E."/>
            <person name="Bowler C."/>
            <person name="Muto M."/>
            <person name="Sunaga Y."/>
            <person name="Tanaka M."/>
            <person name="Yoshino T."/>
            <person name="Taniguchi T."/>
            <person name="Fukuda Y."/>
            <person name="Nemoto M."/>
            <person name="Matsumoto M."/>
            <person name="Wong P.S."/>
            <person name="Aburatani S."/>
            <person name="Fujibuchi W."/>
        </authorList>
    </citation>
    <scope>NUCLEOTIDE SEQUENCE [LARGE SCALE GENOMIC DNA]</scope>
    <source>
        <strain evidence="4 5">JPCC DA0580</strain>
    </source>
</reference>
<dbReference type="Gene3D" id="3.80.10.10">
    <property type="entry name" value="Ribonuclease Inhibitor"/>
    <property type="match status" value="2"/>
</dbReference>
<dbReference type="SUPFAM" id="SSF52047">
    <property type="entry name" value="RNI-like"/>
    <property type="match status" value="1"/>
</dbReference>
<organism evidence="4 5">
    <name type="scientific">Fistulifera solaris</name>
    <name type="common">Oleaginous diatom</name>
    <dbReference type="NCBI Taxonomy" id="1519565"/>
    <lineage>
        <taxon>Eukaryota</taxon>
        <taxon>Sar</taxon>
        <taxon>Stramenopiles</taxon>
        <taxon>Ochrophyta</taxon>
        <taxon>Bacillariophyta</taxon>
        <taxon>Bacillariophyceae</taxon>
        <taxon>Bacillariophycidae</taxon>
        <taxon>Naviculales</taxon>
        <taxon>Naviculaceae</taxon>
        <taxon>Fistulifera</taxon>
    </lineage>
</organism>
<dbReference type="PROSITE" id="PS51450">
    <property type="entry name" value="LRR"/>
    <property type="match status" value="3"/>
</dbReference>
<dbReference type="Pfam" id="PF13855">
    <property type="entry name" value="LRR_8"/>
    <property type="match status" value="2"/>
</dbReference>
<evidence type="ECO:0000256" key="3">
    <source>
        <dbReference type="SAM" id="MobiDB-lite"/>
    </source>
</evidence>
<dbReference type="InterPro" id="IPR032675">
    <property type="entry name" value="LRR_dom_sf"/>
</dbReference>
<dbReference type="EMBL" id="BDSP01000060">
    <property type="protein sequence ID" value="GAX13040.1"/>
    <property type="molecule type" value="Genomic_DNA"/>
</dbReference>
<dbReference type="PRINTS" id="PR00019">
    <property type="entry name" value="LEURICHRPT"/>
</dbReference>
<evidence type="ECO:0000256" key="1">
    <source>
        <dbReference type="ARBA" id="ARBA00022614"/>
    </source>
</evidence>
<dbReference type="InterPro" id="IPR001611">
    <property type="entry name" value="Leu-rich_rpt"/>
</dbReference>
<accession>A0A1Z5JGB3</accession>
<keyword evidence="5" id="KW-1185">Reference proteome</keyword>